<dbReference type="PANTHER" id="PTHR47174">
    <property type="entry name" value="BRIDGING INTEGRATOR 3"/>
    <property type="match status" value="1"/>
</dbReference>
<feature type="compositionally biased region" description="Low complexity" evidence="7">
    <location>
        <begin position="337"/>
        <end position="346"/>
    </location>
</feature>
<dbReference type="InterPro" id="IPR036028">
    <property type="entry name" value="SH3-like_dom_sf"/>
</dbReference>
<dbReference type="SUPFAM" id="SSF103657">
    <property type="entry name" value="BAR/IMD domain-like"/>
    <property type="match status" value="1"/>
</dbReference>
<reference evidence="11 12" key="1">
    <citation type="submission" date="2016-07" db="EMBL/GenBank/DDBJ databases">
        <title>Pervasive Adenine N6-methylation of Active Genes in Fungi.</title>
        <authorList>
            <consortium name="DOE Joint Genome Institute"/>
            <person name="Mondo S.J."/>
            <person name="Dannebaum R.O."/>
            <person name="Kuo R.C."/>
            <person name="Labutti K."/>
            <person name="Haridas S."/>
            <person name="Kuo A."/>
            <person name="Salamov A."/>
            <person name="Ahrendt S.R."/>
            <person name="Lipzen A."/>
            <person name="Sullivan W."/>
            <person name="Andreopoulos W.B."/>
            <person name="Clum A."/>
            <person name="Lindquist E."/>
            <person name="Daum C."/>
            <person name="Ramamoorthy G.K."/>
            <person name="Gryganskyi A."/>
            <person name="Culley D."/>
            <person name="Magnuson J.K."/>
            <person name="James T.Y."/>
            <person name="O'Malley M.A."/>
            <person name="Stajich J.E."/>
            <person name="Spatafora J.W."/>
            <person name="Visel A."/>
            <person name="Grigoriev I.V."/>
        </authorList>
    </citation>
    <scope>NUCLEOTIDE SEQUENCE [LARGE SCALE GENOMIC DNA]</scope>
    <source>
        <strain evidence="11 12">NRRL 1336</strain>
    </source>
</reference>
<dbReference type="PANTHER" id="PTHR47174:SF3">
    <property type="entry name" value="BRIDGING INTEGRATOR 3"/>
    <property type="match status" value="1"/>
</dbReference>
<evidence type="ECO:0000256" key="4">
    <source>
        <dbReference type="ARBA" id="ARBA00023212"/>
    </source>
</evidence>
<organism evidence="11 12">
    <name type="scientific">Absidia repens</name>
    <dbReference type="NCBI Taxonomy" id="90262"/>
    <lineage>
        <taxon>Eukaryota</taxon>
        <taxon>Fungi</taxon>
        <taxon>Fungi incertae sedis</taxon>
        <taxon>Mucoromycota</taxon>
        <taxon>Mucoromycotina</taxon>
        <taxon>Mucoromycetes</taxon>
        <taxon>Mucorales</taxon>
        <taxon>Cunninghamellaceae</taxon>
        <taxon>Absidia</taxon>
    </lineage>
</organism>
<feature type="chain" id="PRO_5013321536" description="BAR-domain-containing protein" evidence="8">
    <location>
        <begin position="25"/>
        <end position="670"/>
    </location>
</feature>
<protein>
    <recommendedName>
        <fullName evidence="13">BAR-domain-containing protein</fullName>
    </recommendedName>
</protein>
<evidence type="ECO:0000256" key="2">
    <source>
        <dbReference type="ARBA" id="ARBA00022443"/>
    </source>
</evidence>
<comment type="caution">
    <text evidence="11">The sequence shown here is derived from an EMBL/GenBank/DDBJ whole genome shotgun (WGS) entry which is preliminary data.</text>
</comment>
<feature type="region of interest" description="Disordered" evidence="7">
    <location>
        <begin position="496"/>
        <end position="635"/>
    </location>
</feature>
<keyword evidence="12" id="KW-1185">Reference proteome</keyword>
<dbReference type="GO" id="GO:0051666">
    <property type="term" value="P:actin cortical patch localization"/>
    <property type="evidence" value="ECO:0007669"/>
    <property type="project" value="InterPro"/>
</dbReference>
<keyword evidence="6" id="KW-0175">Coiled coil</keyword>
<dbReference type="Pfam" id="PF00018">
    <property type="entry name" value="SH3_1"/>
    <property type="match status" value="1"/>
</dbReference>
<dbReference type="CDD" id="cd00174">
    <property type="entry name" value="SH3"/>
    <property type="match status" value="1"/>
</dbReference>
<dbReference type="Proteomes" id="UP000193560">
    <property type="component" value="Unassembled WGS sequence"/>
</dbReference>
<dbReference type="SUPFAM" id="SSF50044">
    <property type="entry name" value="SH3-domain"/>
    <property type="match status" value="1"/>
</dbReference>
<feature type="domain" description="BAR" evidence="10">
    <location>
        <begin position="72"/>
        <end position="296"/>
    </location>
</feature>
<dbReference type="GO" id="GO:0015629">
    <property type="term" value="C:actin cytoskeleton"/>
    <property type="evidence" value="ECO:0007669"/>
    <property type="project" value="TreeGrafter"/>
</dbReference>
<sequence length="670" mass="74002">MSNCCSLLMMTCLLTLPFFPLCWEKEPFIPYLFGVGSGLVRDTTFIHSKNRFTFSATRNGNSCKNRDLVWTGERLGAAKATLQTDDFQQLEIETENKRTGFEKVHEASEQVHSQLSKKKPSPEDAKTKCTPLEALASCWINHGSAFADDAALGVALINLGQTEARIALLQEDFANIVKGGYIDVLEQGSQHYKDYNALKKKLESRRLDYDAKLSRLQKSKKEKPEWEQEMQAAKMKYEESEYDIIQKMVSLQEYENDHCMALSQLMEAQFNYHQQAAEMITELRNHMPSPGTNRSARPPMAPITRSSTNGSTNSSLTASSALTPTNGHGSSDDYFGAPLSSPSPALKSNQRLPGSRQPSVDNLNRLRRAPSHSSVASYNSDDQLQQQQQLSSSPGRLPPPIMPRRKSSAGSKKLRKAVYDFQGEAADELSFRIGDVITVIEPVDDGWWLGEVENGGQKHKGIFPVNYTEDIVMSTTMTPPAMPSRPPIMASQYIQEEPQEEEDFAYSQQQQQQQPQQQQPDTYAGQSPFNDNPPISTPPATTGGFSYIRPNPVSRSSSTSISSFSTSGTTTPSSSLARSTTIVPNHTKPISANRTPPPPPPTLSRSNTSSARSFSSSTRTPPPPPPPSRNTLAGAETKQVVDCQDCGCDEFSANLFKKGHCNNCFHKHSD</sequence>
<feature type="domain" description="SH3" evidence="9">
    <location>
        <begin position="410"/>
        <end position="473"/>
    </location>
</feature>
<accession>A0A1X2IKP0</accession>
<keyword evidence="2 5" id="KW-0728">SH3 domain</keyword>
<feature type="region of interest" description="Disordered" evidence="7">
    <location>
        <begin position="285"/>
        <end position="412"/>
    </location>
</feature>
<dbReference type="GO" id="GO:0005737">
    <property type="term" value="C:cytoplasm"/>
    <property type="evidence" value="ECO:0007669"/>
    <property type="project" value="InterPro"/>
</dbReference>
<dbReference type="PRINTS" id="PR00452">
    <property type="entry name" value="SH3DOMAIN"/>
</dbReference>
<feature type="compositionally biased region" description="Low complexity" evidence="7">
    <location>
        <begin position="380"/>
        <end position="393"/>
    </location>
</feature>
<dbReference type="InterPro" id="IPR027267">
    <property type="entry name" value="AH/BAR_dom_sf"/>
</dbReference>
<dbReference type="Gene3D" id="1.20.1270.60">
    <property type="entry name" value="Arfaptin homology (AH) domain/BAR domain"/>
    <property type="match status" value="1"/>
</dbReference>
<evidence type="ECO:0008006" key="13">
    <source>
        <dbReference type="Google" id="ProtNLM"/>
    </source>
</evidence>
<dbReference type="PROSITE" id="PS50002">
    <property type="entry name" value="SH3"/>
    <property type="match status" value="1"/>
</dbReference>
<feature type="coiled-coil region" evidence="6">
    <location>
        <begin position="199"/>
        <end position="236"/>
    </location>
</feature>
<dbReference type="InterPro" id="IPR001452">
    <property type="entry name" value="SH3_domain"/>
</dbReference>
<name>A0A1X2IKP0_9FUNG</name>
<feature type="compositionally biased region" description="Low complexity" evidence="7">
    <location>
        <begin position="306"/>
        <end position="323"/>
    </location>
</feature>
<dbReference type="InterPro" id="IPR046982">
    <property type="entry name" value="BIN3/RVS161-like"/>
</dbReference>
<gene>
    <name evidence="11" type="ORF">BCR42DRAFT_490757</name>
</gene>
<evidence type="ECO:0000256" key="5">
    <source>
        <dbReference type="PROSITE-ProRule" id="PRU00192"/>
    </source>
</evidence>
<dbReference type="SMART" id="SM00326">
    <property type="entry name" value="SH3"/>
    <property type="match status" value="1"/>
</dbReference>
<evidence type="ECO:0000256" key="7">
    <source>
        <dbReference type="SAM" id="MobiDB-lite"/>
    </source>
</evidence>
<dbReference type="EMBL" id="MCGE01000009">
    <property type="protein sequence ID" value="ORZ18118.1"/>
    <property type="molecule type" value="Genomic_DNA"/>
</dbReference>
<dbReference type="STRING" id="90262.A0A1X2IKP0"/>
<dbReference type="Pfam" id="PF03114">
    <property type="entry name" value="BAR"/>
    <property type="match status" value="1"/>
</dbReference>
<proteinExistence type="predicted"/>
<evidence type="ECO:0000256" key="3">
    <source>
        <dbReference type="ARBA" id="ARBA00022490"/>
    </source>
</evidence>
<dbReference type="Gene3D" id="2.30.30.40">
    <property type="entry name" value="SH3 Domains"/>
    <property type="match status" value="1"/>
</dbReference>
<evidence type="ECO:0000256" key="1">
    <source>
        <dbReference type="ARBA" id="ARBA00004245"/>
    </source>
</evidence>
<dbReference type="PROSITE" id="PS51021">
    <property type="entry name" value="BAR"/>
    <property type="match status" value="1"/>
</dbReference>
<keyword evidence="8" id="KW-0732">Signal</keyword>
<feature type="compositionally biased region" description="Low complexity" evidence="7">
    <location>
        <begin position="554"/>
        <end position="575"/>
    </location>
</feature>
<keyword evidence="3" id="KW-0963">Cytoplasm</keyword>
<feature type="compositionally biased region" description="Polar residues" evidence="7">
    <location>
        <begin position="524"/>
        <end position="544"/>
    </location>
</feature>
<feature type="compositionally biased region" description="Low complexity" evidence="7">
    <location>
        <begin position="508"/>
        <end position="520"/>
    </location>
</feature>
<evidence type="ECO:0000313" key="12">
    <source>
        <dbReference type="Proteomes" id="UP000193560"/>
    </source>
</evidence>
<keyword evidence="4" id="KW-0206">Cytoskeleton</keyword>
<dbReference type="AlphaFoldDB" id="A0A1X2IKP0"/>
<feature type="compositionally biased region" description="Low complexity" evidence="7">
    <location>
        <begin position="604"/>
        <end position="619"/>
    </location>
</feature>
<feature type="compositionally biased region" description="Basic residues" evidence="7">
    <location>
        <begin position="403"/>
        <end position="412"/>
    </location>
</feature>
<feature type="signal peptide" evidence="8">
    <location>
        <begin position="1"/>
        <end position="24"/>
    </location>
</feature>
<feature type="compositionally biased region" description="Polar residues" evidence="7">
    <location>
        <begin position="347"/>
        <end position="362"/>
    </location>
</feature>
<evidence type="ECO:0000256" key="8">
    <source>
        <dbReference type="SAM" id="SignalP"/>
    </source>
</evidence>
<comment type="subcellular location">
    <subcellularLocation>
        <location evidence="1">Cytoplasm</location>
        <location evidence="1">Cytoskeleton</location>
    </subcellularLocation>
</comment>
<feature type="compositionally biased region" description="Polar residues" evidence="7">
    <location>
        <begin position="576"/>
        <end position="594"/>
    </location>
</feature>
<evidence type="ECO:0000256" key="6">
    <source>
        <dbReference type="SAM" id="Coils"/>
    </source>
</evidence>
<dbReference type="InterPro" id="IPR004148">
    <property type="entry name" value="BAR_dom"/>
</dbReference>
<dbReference type="GO" id="GO:0006897">
    <property type="term" value="P:endocytosis"/>
    <property type="evidence" value="ECO:0007669"/>
    <property type="project" value="InterPro"/>
</dbReference>
<evidence type="ECO:0000313" key="11">
    <source>
        <dbReference type="EMBL" id="ORZ18118.1"/>
    </source>
</evidence>
<evidence type="ECO:0000259" key="9">
    <source>
        <dbReference type="PROSITE" id="PS50002"/>
    </source>
</evidence>
<dbReference type="OrthoDB" id="14167at2759"/>
<evidence type="ECO:0000259" key="10">
    <source>
        <dbReference type="PROSITE" id="PS51021"/>
    </source>
</evidence>
<dbReference type="SMART" id="SM00721">
    <property type="entry name" value="BAR"/>
    <property type="match status" value="1"/>
</dbReference>